<dbReference type="CDD" id="cd17546">
    <property type="entry name" value="REC_hyHK_CKI1_RcsC-like"/>
    <property type="match status" value="2"/>
</dbReference>
<evidence type="ECO:0000256" key="19">
    <source>
        <dbReference type="ARBA" id="ARBA00070152"/>
    </source>
</evidence>
<reference evidence="28 29" key="1">
    <citation type="submission" date="2019-03" db="EMBL/GenBank/DDBJ databases">
        <title>Genomic Encyclopedia of Type Strains, Phase IV (KMG-IV): sequencing the most valuable type-strain genomes for metagenomic binning, comparative biology and taxonomic classification.</title>
        <authorList>
            <person name="Goeker M."/>
        </authorList>
    </citation>
    <scope>NUCLEOTIDE SEQUENCE [LARGE SCALE GENOMIC DNA]</scope>
    <source>
        <strain evidence="28 29">DSM 16998</strain>
    </source>
</reference>
<dbReference type="Gene3D" id="3.30.450.20">
    <property type="entry name" value="PAS domain"/>
    <property type="match status" value="2"/>
</dbReference>
<evidence type="ECO:0000256" key="3">
    <source>
        <dbReference type="ARBA" id="ARBA00012438"/>
    </source>
</evidence>
<dbReference type="EMBL" id="SNXS01000018">
    <property type="protein sequence ID" value="TDP59560.1"/>
    <property type="molecule type" value="Genomic_DNA"/>
</dbReference>
<dbReference type="SMART" id="SM00073">
    <property type="entry name" value="HPT"/>
    <property type="match status" value="1"/>
</dbReference>
<keyword evidence="9" id="KW-0547">Nucleotide-binding</keyword>
<dbReference type="PANTHER" id="PTHR45339">
    <property type="entry name" value="HYBRID SIGNAL TRANSDUCTION HISTIDINE KINASE J"/>
    <property type="match status" value="1"/>
</dbReference>
<dbReference type="SUPFAM" id="SSF55785">
    <property type="entry name" value="PYP-like sensor domain (PAS domain)"/>
    <property type="match status" value="2"/>
</dbReference>
<feature type="domain" description="Response regulatory" evidence="25">
    <location>
        <begin position="747"/>
        <end position="870"/>
    </location>
</feature>
<dbReference type="Gene3D" id="1.10.287.130">
    <property type="match status" value="1"/>
</dbReference>
<dbReference type="Pfam" id="PF02518">
    <property type="entry name" value="HATPase_c"/>
    <property type="match status" value="1"/>
</dbReference>
<comment type="caution">
    <text evidence="28">The sequence shown here is derived from an EMBL/GenBank/DDBJ whole genome shotgun (WGS) entry which is preliminary data.</text>
</comment>
<dbReference type="SMART" id="SM00388">
    <property type="entry name" value="HisKA"/>
    <property type="match status" value="1"/>
</dbReference>
<comment type="function">
    <text evidence="16">Member of the two-component regulatory system BvgS/BvgA. Phosphorylates BvgA via a four-step phosphorelay in response to environmental signals.</text>
</comment>
<dbReference type="Pfam" id="PF00512">
    <property type="entry name" value="HisKA"/>
    <property type="match status" value="1"/>
</dbReference>
<dbReference type="InterPro" id="IPR035965">
    <property type="entry name" value="PAS-like_dom_sf"/>
</dbReference>
<evidence type="ECO:0000256" key="20">
    <source>
        <dbReference type="PROSITE-ProRule" id="PRU00110"/>
    </source>
</evidence>
<dbReference type="PROSITE" id="PS50109">
    <property type="entry name" value="HIS_KIN"/>
    <property type="match status" value="1"/>
</dbReference>
<keyword evidence="12 23" id="KW-1133">Transmembrane helix</keyword>
<evidence type="ECO:0000256" key="16">
    <source>
        <dbReference type="ARBA" id="ARBA00058004"/>
    </source>
</evidence>
<keyword evidence="13" id="KW-0902">Two-component regulatory system</keyword>
<feature type="domain" description="Response regulatory" evidence="25">
    <location>
        <begin position="899"/>
        <end position="1015"/>
    </location>
</feature>
<keyword evidence="10" id="KW-0418">Kinase</keyword>
<dbReference type="PRINTS" id="PR00344">
    <property type="entry name" value="BCTRLSENSOR"/>
</dbReference>
<evidence type="ECO:0000256" key="17">
    <source>
        <dbReference type="ARBA" id="ARBA00064003"/>
    </source>
</evidence>
<evidence type="ECO:0000259" key="26">
    <source>
        <dbReference type="PROSITE" id="PS50112"/>
    </source>
</evidence>
<keyword evidence="8" id="KW-0732">Signal</keyword>
<dbReference type="Gene3D" id="3.40.50.2300">
    <property type="match status" value="2"/>
</dbReference>
<feature type="modified residue" description="4-aspartylphosphate" evidence="21">
    <location>
        <position position="948"/>
    </location>
</feature>
<feature type="modified residue" description="Phosphohistidine" evidence="20">
    <location>
        <position position="1095"/>
    </location>
</feature>
<evidence type="ECO:0000256" key="21">
    <source>
        <dbReference type="PROSITE-ProRule" id="PRU00169"/>
    </source>
</evidence>
<dbReference type="FunFam" id="1.10.287.130:FF:000002">
    <property type="entry name" value="Two-component osmosensing histidine kinase"/>
    <property type="match status" value="1"/>
</dbReference>
<keyword evidence="15 23" id="KW-0472">Membrane</keyword>
<dbReference type="InterPro" id="IPR036641">
    <property type="entry name" value="HPT_dom_sf"/>
</dbReference>
<dbReference type="CDD" id="cd16922">
    <property type="entry name" value="HATPase_EvgS-ArcB-TorS-like"/>
    <property type="match status" value="1"/>
</dbReference>
<protein>
    <recommendedName>
        <fullName evidence="18">Sensory/regulatory protein RpfC</fullName>
        <ecNumber evidence="3">2.7.13.3</ecNumber>
    </recommendedName>
    <alternativeName>
        <fullName evidence="19">Virulence sensor protein BvgS</fullName>
    </alternativeName>
</protein>
<dbReference type="InterPro" id="IPR004358">
    <property type="entry name" value="Sig_transdc_His_kin-like_C"/>
</dbReference>
<dbReference type="CDD" id="cd00082">
    <property type="entry name" value="HisKA"/>
    <property type="match status" value="1"/>
</dbReference>
<dbReference type="SUPFAM" id="SSF47226">
    <property type="entry name" value="Histidine-containing phosphotransfer domain, HPT domain"/>
    <property type="match status" value="1"/>
</dbReference>
<evidence type="ECO:0000256" key="23">
    <source>
        <dbReference type="SAM" id="Phobius"/>
    </source>
</evidence>
<dbReference type="Proteomes" id="UP000295361">
    <property type="component" value="Unassembled WGS sequence"/>
</dbReference>
<comment type="subcellular location">
    <subcellularLocation>
        <location evidence="2">Cell membrane</location>
        <topology evidence="2">Multi-pass membrane protein</topology>
    </subcellularLocation>
</comment>
<feature type="coiled-coil region" evidence="22">
    <location>
        <begin position="476"/>
        <end position="503"/>
    </location>
</feature>
<keyword evidence="14" id="KW-0843">Virulence</keyword>
<dbReference type="GO" id="GO:0005524">
    <property type="term" value="F:ATP binding"/>
    <property type="evidence" value="ECO:0007669"/>
    <property type="project" value="UniProtKB-KW"/>
</dbReference>
<evidence type="ECO:0000256" key="4">
    <source>
        <dbReference type="ARBA" id="ARBA00022475"/>
    </source>
</evidence>
<dbReference type="PANTHER" id="PTHR45339:SF1">
    <property type="entry name" value="HYBRID SIGNAL TRANSDUCTION HISTIDINE KINASE J"/>
    <property type="match status" value="1"/>
</dbReference>
<keyword evidence="29" id="KW-1185">Reference proteome</keyword>
<keyword evidence="5 21" id="KW-0597">Phosphoprotein</keyword>
<dbReference type="InterPro" id="IPR001789">
    <property type="entry name" value="Sig_transdc_resp-reg_receiver"/>
</dbReference>
<comment type="subunit">
    <text evidence="17">At low DSF concentrations, interacts with RpfF.</text>
</comment>
<dbReference type="RefSeq" id="WP_133704086.1">
    <property type="nucleotide sequence ID" value="NZ_SNXS01000018.1"/>
</dbReference>
<evidence type="ECO:0000256" key="22">
    <source>
        <dbReference type="SAM" id="Coils"/>
    </source>
</evidence>
<evidence type="ECO:0000259" key="24">
    <source>
        <dbReference type="PROSITE" id="PS50109"/>
    </source>
</evidence>
<evidence type="ECO:0000256" key="14">
    <source>
        <dbReference type="ARBA" id="ARBA00023026"/>
    </source>
</evidence>
<dbReference type="CDD" id="cd00130">
    <property type="entry name" value="PAS"/>
    <property type="match status" value="2"/>
</dbReference>
<dbReference type="EC" id="2.7.13.3" evidence="3"/>
<sequence>MSATSSLPAAHRRSAWIWISLASALLVSGLIAGLHFYQRDRMERATALVQDLGRAGDDLATGFLHVSLGGSADEPWQRDQGLALLAQALDAYERNARSLDADIPESQALRARVDAMRRMLRQTDAEDGGSIYDLKLDMRLAMYQLNQTAAQLDKRVRHELSALAAHLDLVFRVGLALSVLLLGAICAAVYRAERARARADRELDRHRHHLQELVDSRTQALQQALQEREESDAFVRTVSDNQPTLIAYWDRDLRLRFANRAYLAWFGRSRDEVLGLRIPEVLGEAFFERQQASIAKLLAGETLAGSYDMPGAGGRQGHFWSYRLPDVREGQVRGYFFFATDVSEVKQSERRVAELNAALTQAEQFMRTIADNSPGRIVYWDREMRCRFANRTFFEWFGKTPEQVLGRTAEEIFGHERRRLQAQRIEATLNGEAQTFEREEQGPGGTPAITRLHYIPDLREGQVQGFFVHTIDVTAAKAAEQRLQQLNQALTEALDRAEQATRTKSAFLANMSHEIRTPMNAIIGLTHLLLREQPLPQQRERLSKVADAAQHLLNLINDILDLSKIEAGKLRLEQVDFSLDSMLTRALALVADKAHEKGLELVVDTDHMPGLLRGDPTRLSQALLNLLSNAVKFTESGSITLRADLLSDTPAGLRVRFGVRDTGIGIAADKLGGLFNAFEQADSSTTRRFGGTGLGLAITRQLAELMGGTAGAHSVPGQGSQFWLEIQLAHASGGQPPLRNALMTGLRGLVVDDLPEAREALSEMLRGLGLHTDTAESGTQALDLLALAGGSGHPYDVLVLDWLMPGMDGLDMVRRLRQVPGGWDSRPACVMVSAQDDPQLWGQAHALGVSRLLIKPVSRSSLHDALLQLLVNALPQTVSEPQASGETEQALRRLAPGLRVLLAEDNLINQEVATALLQAVGLAVDVAGNGREALAMVQQQTYALLLMDVQMPEMDGLAATRALRALPAGRQLPILAMTAHAFGEDREACLQAGMNDHVAKPVDPRLLYEALLRWLPQAPPLLQAAESLPPAYVSLEAQALVGIEGLDSVAGLHACGGRWPLYRTVLHKFVQMYGPGLPELADEAPTATSLRQAAHSLRGASAAIGATAVQMLAARLEQLSDPGRDALALADAAKELRVSLETLVQKLQQRLR</sequence>
<keyword evidence="22" id="KW-0175">Coiled coil</keyword>
<comment type="catalytic activity">
    <reaction evidence="1">
        <text>ATP + protein L-histidine = ADP + protein N-phospho-L-histidine.</text>
        <dbReference type="EC" id="2.7.13.3"/>
    </reaction>
</comment>
<keyword evidence="7 23" id="KW-0812">Transmembrane</keyword>
<dbReference type="SUPFAM" id="SSF52172">
    <property type="entry name" value="CheY-like"/>
    <property type="match status" value="2"/>
</dbReference>
<evidence type="ECO:0000256" key="13">
    <source>
        <dbReference type="ARBA" id="ARBA00023012"/>
    </source>
</evidence>
<evidence type="ECO:0000256" key="18">
    <source>
        <dbReference type="ARBA" id="ARBA00068150"/>
    </source>
</evidence>
<evidence type="ECO:0000256" key="11">
    <source>
        <dbReference type="ARBA" id="ARBA00022840"/>
    </source>
</evidence>
<keyword evidence="6" id="KW-0808">Transferase</keyword>
<dbReference type="Pfam" id="PF00072">
    <property type="entry name" value="Response_reg"/>
    <property type="match status" value="2"/>
</dbReference>
<evidence type="ECO:0000256" key="1">
    <source>
        <dbReference type="ARBA" id="ARBA00000085"/>
    </source>
</evidence>
<dbReference type="Pfam" id="PF08448">
    <property type="entry name" value="PAS_4"/>
    <property type="match status" value="2"/>
</dbReference>
<dbReference type="InterPro" id="IPR036890">
    <property type="entry name" value="HATPase_C_sf"/>
</dbReference>
<dbReference type="Gene3D" id="1.20.120.160">
    <property type="entry name" value="HPT domain"/>
    <property type="match status" value="1"/>
</dbReference>
<evidence type="ECO:0000256" key="6">
    <source>
        <dbReference type="ARBA" id="ARBA00022679"/>
    </source>
</evidence>
<dbReference type="PROSITE" id="PS50110">
    <property type="entry name" value="RESPONSE_REGULATORY"/>
    <property type="match status" value="2"/>
</dbReference>
<dbReference type="GO" id="GO:0000155">
    <property type="term" value="F:phosphorelay sensor kinase activity"/>
    <property type="evidence" value="ECO:0007669"/>
    <property type="project" value="InterPro"/>
</dbReference>
<feature type="domain" description="Histidine kinase" evidence="24">
    <location>
        <begin position="510"/>
        <end position="730"/>
    </location>
</feature>
<dbReference type="PROSITE" id="PS50894">
    <property type="entry name" value="HPT"/>
    <property type="match status" value="1"/>
</dbReference>
<dbReference type="InterPro" id="IPR013656">
    <property type="entry name" value="PAS_4"/>
</dbReference>
<evidence type="ECO:0000259" key="25">
    <source>
        <dbReference type="PROSITE" id="PS50110"/>
    </source>
</evidence>
<dbReference type="InterPro" id="IPR011006">
    <property type="entry name" value="CheY-like_superfamily"/>
</dbReference>
<evidence type="ECO:0000259" key="27">
    <source>
        <dbReference type="PROSITE" id="PS50894"/>
    </source>
</evidence>
<keyword evidence="11" id="KW-0067">ATP-binding</keyword>
<dbReference type="SMART" id="SM00448">
    <property type="entry name" value="REC"/>
    <property type="match status" value="2"/>
</dbReference>
<evidence type="ECO:0000256" key="9">
    <source>
        <dbReference type="ARBA" id="ARBA00022741"/>
    </source>
</evidence>
<gene>
    <name evidence="28" type="ORF">DES47_11831</name>
</gene>
<evidence type="ECO:0000256" key="7">
    <source>
        <dbReference type="ARBA" id="ARBA00022692"/>
    </source>
</evidence>
<dbReference type="InterPro" id="IPR008207">
    <property type="entry name" value="Sig_transdc_His_kin_Hpt_dom"/>
</dbReference>
<dbReference type="InterPro" id="IPR003661">
    <property type="entry name" value="HisK_dim/P_dom"/>
</dbReference>
<dbReference type="InParanoid" id="A0A4R6QBG3"/>
<evidence type="ECO:0000313" key="28">
    <source>
        <dbReference type="EMBL" id="TDP59560.1"/>
    </source>
</evidence>
<dbReference type="InterPro" id="IPR000014">
    <property type="entry name" value="PAS"/>
</dbReference>
<dbReference type="AlphaFoldDB" id="A0A4R6QBG3"/>
<evidence type="ECO:0000256" key="10">
    <source>
        <dbReference type="ARBA" id="ARBA00022777"/>
    </source>
</evidence>
<evidence type="ECO:0000256" key="12">
    <source>
        <dbReference type="ARBA" id="ARBA00022989"/>
    </source>
</evidence>
<evidence type="ECO:0000313" key="29">
    <source>
        <dbReference type="Proteomes" id="UP000295361"/>
    </source>
</evidence>
<proteinExistence type="predicted"/>
<accession>A0A4R6QBG3</accession>
<keyword evidence="4" id="KW-1003">Cell membrane</keyword>
<organism evidence="28 29">
    <name type="scientific">Roseateles toxinivorans</name>
    <dbReference type="NCBI Taxonomy" id="270368"/>
    <lineage>
        <taxon>Bacteria</taxon>
        <taxon>Pseudomonadati</taxon>
        <taxon>Pseudomonadota</taxon>
        <taxon>Betaproteobacteria</taxon>
        <taxon>Burkholderiales</taxon>
        <taxon>Sphaerotilaceae</taxon>
        <taxon>Roseateles</taxon>
    </lineage>
</organism>
<dbReference type="InterPro" id="IPR036097">
    <property type="entry name" value="HisK_dim/P_sf"/>
</dbReference>
<dbReference type="SMART" id="SM00091">
    <property type="entry name" value="PAS"/>
    <property type="match status" value="2"/>
</dbReference>
<dbReference type="NCBIfam" id="TIGR00229">
    <property type="entry name" value="sensory_box"/>
    <property type="match status" value="2"/>
</dbReference>
<dbReference type="Gene3D" id="3.30.565.10">
    <property type="entry name" value="Histidine kinase-like ATPase, C-terminal domain"/>
    <property type="match status" value="1"/>
</dbReference>
<dbReference type="OrthoDB" id="5290456at2"/>
<feature type="domain" description="HPt" evidence="27">
    <location>
        <begin position="1051"/>
        <end position="1152"/>
    </location>
</feature>
<feature type="modified residue" description="4-aspartylphosphate" evidence="21">
    <location>
        <position position="801"/>
    </location>
</feature>
<dbReference type="Pfam" id="PF01627">
    <property type="entry name" value="Hpt"/>
    <property type="match status" value="1"/>
</dbReference>
<evidence type="ECO:0000256" key="15">
    <source>
        <dbReference type="ARBA" id="ARBA00023136"/>
    </source>
</evidence>
<name>A0A4R6QBG3_9BURK</name>
<dbReference type="InterPro" id="IPR003594">
    <property type="entry name" value="HATPase_dom"/>
</dbReference>
<feature type="transmembrane region" description="Helical" evidence="23">
    <location>
        <begin position="169"/>
        <end position="190"/>
    </location>
</feature>
<evidence type="ECO:0000256" key="2">
    <source>
        <dbReference type="ARBA" id="ARBA00004651"/>
    </source>
</evidence>
<dbReference type="SUPFAM" id="SSF55874">
    <property type="entry name" value="ATPase domain of HSP90 chaperone/DNA topoisomerase II/histidine kinase"/>
    <property type="match status" value="1"/>
</dbReference>
<dbReference type="FunFam" id="3.30.565.10:FF:000010">
    <property type="entry name" value="Sensor histidine kinase RcsC"/>
    <property type="match status" value="1"/>
</dbReference>
<dbReference type="SMART" id="SM00387">
    <property type="entry name" value="HATPase_c"/>
    <property type="match status" value="1"/>
</dbReference>
<evidence type="ECO:0000256" key="5">
    <source>
        <dbReference type="ARBA" id="ARBA00022553"/>
    </source>
</evidence>
<feature type="domain" description="PAS" evidence="26">
    <location>
        <begin position="362"/>
        <end position="432"/>
    </location>
</feature>
<evidence type="ECO:0000256" key="8">
    <source>
        <dbReference type="ARBA" id="ARBA00022729"/>
    </source>
</evidence>
<dbReference type="SUPFAM" id="SSF47384">
    <property type="entry name" value="Homodimeric domain of signal transducing histidine kinase"/>
    <property type="match status" value="1"/>
</dbReference>
<dbReference type="PROSITE" id="PS50112">
    <property type="entry name" value="PAS"/>
    <property type="match status" value="1"/>
</dbReference>
<feature type="transmembrane region" description="Helical" evidence="23">
    <location>
        <begin position="15"/>
        <end position="37"/>
    </location>
</feature>
<dbReference type="GO" id="GO:0005886">
    <property type="term" value="C:plasma membrane"/>
    <property type="evidence" value="ECO:0007669"/>
    <property type="project" value="UniProtKB-SubCell"/>
</dbReference>
<dbReference type="InterPro" id="IPR005467">
    <property type="entry name" value="His_kinase_dom"/>
</dbReference>